<dbReference type="Pfam" id="PF00005">
    <property type="entry name" value="ABC_tran"/>
    <property type="match status" value="1"/>
</dbReference>
<evidence type="ECO:0000313" key="11">
    <source>
        <dbReference type="Proteomes" id="UP000501518"/>
    </source>
</evidence>
<evidence type="ECO:0000256" key="5">
    <source>
        <dbReference type="ARBA" id="ARBA00022741"/>
    </source>
</evidence>
<dbReference type="InterPro" id="IPR017871">
    <property type="entry name" value="ABC_transporter-like_CS"/>
</dbReference>
<dbReference type="GO" id="GO:0005886">
    <property type="term" value="C:plasma membrane"/>
    <property type="evidence" value="ECO:0007669"/>
    <property type="project" value="UniProtKB-SubCell"/>
</dbReference>
<dbReference type="SMART" id="SM00382">
    <property type="entry name" value="AAA"/>
    <property type="match status" value="1"/>
</dbReference>
<evidence type="ECO:0000256" key="8">
    <source>
        <dbReference type="ARBA" id="ARBA00023136"/>
    </source>
</evidence>
<dbReference type="InterPro" id="IPR050086">
    <property type="entry name" value="MetN_ABC_transporter-like"/>
</dbReference>
<dbReference type="AlphaFoldDB" id="A0A6G8KW92"/>
<dbReference type="EMBL" id="CP035810">
    <property type="protein sequence ID" value="QIN29077.1"/>
    <property type="molecule type" value="Genomic_DNA"/>
</dbReference>
<keyword evidence="4" id="KW-1003">Cell membrane</keyword>
<evidence type="ECO:0000256" key="3">
    <source>
        <dbReference type="ARBA" id="ARBA00022448"/>
    </source>
</evidence>
<accession>A0A6G8KW92</accession>
<keyword evidence="5" id="KW-0547">Nucleotide-binding</keyword>
<evidence type="ECO:0000256" key="2">
    <source>
        <dbReference type="ARBA" id="ARBA00005417"/>
    </source>
</evidence>
<organism evidence="10 11">
    <name type="scientific">Brevibacterium luteolum</name>
    <dbReference type="NCBI Taxonomy" id="199591"/>
    <lineage>
        <taxon>Bacteria</taxon>
        <taxon>Bacillati</taxon>
        <taxon>Actinomycetota</taxon>
        <taxon>Actinomycetes</taxon>
        <taxon>Micrococcales</taxon>
        <taxon>Brevibacteriaceae</taxon>
        <taxon>Brevibacterium</taxon>
    </lineage>
</organism>
<dbReference type="InterPro" id="IPR030679">
    <property type="entry name" value="ABC_ATPase_HisP-typ"/>
</dbReference>
<keyword evidence="3" id="KW-0813">Transport</keyword>
<evidence type="ECO:0000259" key="9">
    <source>
        <dbReference type="PROSITE" id="PS50893"/>
    </source>
</evidence>
<dbReference type="RefSeq" id="WP_165883510.1">
    <property type="nucleotide sequence ID" value="NZ_CP035810.1"/>
</dbReference>
<comment type="similarity">
    <text evidence="2">Belongs to the ABC transporter superfamily.</text>
</comment>
<evidence type="ECO:0000256" key="7">
    <source>
        <dbReference type="ARBA" id="ARBA00022970"/>
    </source>
</evidence>
<feature type="domain" description="ABC transporter" evidence="9">
    <location>
        <begin position="7"/>
        <end position="251"/>
    </location>
</feature>
<keyword evidence="6 10" id="KW-0067">ATP-binding</keyword>
<reference evidence="10 11" key="1">
    <citation type="submission" date="2019-02" db="EMBL/GenBank/DDBJ databases">
        <title>Complete Genome Sequence and Methylome Analysis of Brevibacterium luteolum NEB1784.</title>
        <authorList>
            <person name="Fomenkov A."/>
            <person name="Roberts R.J."/>
        </authorList>
    </citation>
    <scope>NUCLEOTIDE SEQUENCE [LARGE SCALE GENOMIC DNA]</scope>
    <source>
        <strain evidence="10 11">NEB1784</strain>
    </source>
</reference>
<evidence type="ECO:0000313" key="10">
    <source>
        <dbReference type="EMBL" id="QIN29077.1"/>
    </source>
</evidence>
<dbReference type="CDD" id="cd03262">
    <property type="entry name" value="ABC_HisP_GlnQ"/>
    <property type="match status" value="1"/>
</dbReference>
<dbReference type="InterPro" id="IPR003593">
    <property type="entry name" value="AAA+_ATPase"/>
</dbReference>
<dbReference type="PROSITE" id="PS50893">
    <property type="entry name" value="ABC_TRANSPORTER_2"/>
    <property type="match status" value="1"/>
</dbReference>
<name>A0A6G8KW92_9MICO</name>
<dbReference type="GO" id="GO:0005524">
    <property type="term" value="F:ATP binding"/>
    <property type="evidence" value="ECO:0007669"/>
    <property type="project" value="UniProtKB-KW"/>
</dbReference>
<evidence type="ECO:0000256" key="1">
    <source>
        <dbReference type="ARBA" id="ARBA00004202"/>
    </source>
</evidence>
<protein>
    <submittedName>
        <fullName evidence="10">Amino acid ABC transporter ATP-binding protein</fullName>
    </submittedName>
</protein>
<dbReference type="PANTHER" id="PTHR43166:SF9">
    <property type="entry name" value="GLUTAMATE_ASPARTATE IMPORT ATP-BINDING PROTEIN GLTL"/>
    <property type="match status" value="1"/>
</dbReference>
<dbReference type="InterPro" id="IPR027417">
    <property type="entry name" value="P-loop_NTPase"/>
</dbReference>
<dbReference type="GO" id="GO:0016887">
    <property type="term" value="F:ATP hydrolysis activity"/>
    <property type="evidence" value="ECO:0007669"/>
    <property type="project" value="InterPro"/>
</dbReference>
<evidence type="ECO:0000256" key="6">
    <source>
        <dbReference type="ARBA" id="ARBA00022840"/>
    </source>
</evidence>
<dbReference type="InterPro" id="IPR003439">
    <property type="entry name" value="ABC_transporter-like_ATP-bd"/>
</dbReference>
<dbReference type="PROSITE" id="PS00211">
    <property type="entry name" value="ABC_TRANSPORTER_1"/>
    <property type="match status" value="1"/>
</dbReference>
<keyword evidence="8" id="KW-0472">Membrane</keyword>
<comment type="subcellular location">
    <subcellularLocation>
        <location evidence="1">Cell membrane</location>
        <topology evidence="1">Peripheral membrane protein</topology>
    </subcellularLocation>
</comment>
<dbReference type="PANTHER" id="PTHR43166">
    <property type="entry name" value="AMINO ACID IMPORT ATP-BINDING PROTEIN"/>
    <property type="match status" value="1"/>
</dbReference>
<evidence type="ECO:0000256" key="4">
    <source>
        <dbReference type="ARBA" id="ARBA00022475"/>
    </source>
</evidence>
<keyword evidence="7" id="KW-0029">Amino-acid transport</keyword>
<dbReference type="PIRSF" id="PIRSF039085">
    <property type="entry name" value="ABC_ATPase_HisP"/>
    <property type="match status" value="1"/>
</dbReference>
<sequence>MSSWPCLKAQGLRKSFGDNEVLKGVDFEVEKGSVHCIIGPSGSGKSTLLRCLNFIEVPDSGFVYLNGDPLGYRWRGDELYELDSAGLAGQRERMGMVFQNFNLFSHLTVLDNITLAPRLVKGQSPSTAKAKAMTLLESVGLADKASSKPAQLSGGQQQRAAIARALAMEPELMLFDEPTSALDPELVGDVLDVMRRLADGGMTMVLVTHEMSFAAEVSDHVAFMDEGVIVEEGSPDDIFRHCRHPRTASFLKRVLPA</sequence>
<dbReference type="GO" id="GO:0015424">
    <property type="term" value="F:ABC-type amino acid transporter activity"/>
    <property type="evidence" value="ECO:0007669"/>
    <property type="project" value="InterPro"/>
</dbReference>
<proteinExistence type="inferred from homology"/>
<dbReference type="Gene3D" id="3.40.50.300">
    <property type="entry name" value="P-loop containing nucleotide triphosphate hydrolases"/>
    <property type="match status" value="1"/>
</dbReference>
<gene>
    <name evidence="10" type="ORF">EW640_07180</name>
</gene>
<dbReference type="SUPFAM" id="SSF52540">
    <property type="entry name" value="P-loop containing nucleoside triphosphate hydrolases"/>
    <property type="match status" value="1"/>
</dbReference>
<dbReference type="Proteomes" id="UP000501518">
    <property type="component" value="Chromosome"/>
</dbReference>
<dbReference type="KEGG" id="blut:EW640_07180"/>